<evidence type="ECO:0000313" key="4">
    <source>
        <dbReference type="EMBL" id="OQS02755.1"/>
    </source>
</evidence>
<dbReference type="Gene3D" id="1.10.8.270">
    <property type="entry name" value="putative rabgap domain of human tbc1 domain family member 14 like domains"/>
    <property type="match status" value="1"/>
</dbReference>
<keyword evidence="5" id="KW-1185">Reference proteome</keyword>
<dbReference type="STRING" id="74557.A0A1V9ZXK5"/>
<dbReference type="InterPro" id="IPR035969">
    <property type="entry name" value="Rab-GAP_TBC_sf"/>
</dbReference>
<evidence type="ECO:0000259" key="2">
    <source>
        <dbReference type="PROSITE" id="PS50086"/>
    </source>
</evidence>
<evidence type="ECO:0000256" key="1">
    <source>
        <dbReference type="ARBA" id="ARBA00022837"/>
    </source>
</evidence>
<dbReference type="SUPFAM" id="SSF47473">
    <property type="entry name" value="EF-hand"/>
    <property type="match status" value="1"/>
</dbReference>
<organism evidence="4 5">
    <name type="scientific">Thraustotheca clavata</name>
    <dbReference type="NCBI Taxonomy" id="74557"/>
    <lineage>
        <taxon>Eukaryota</taxon>
        <taxon>Sar</taxon>
        <taxon>Stramenopiles</taxon>
        <taxon>Oomycota</taxon>
        <taxon>Saprolegniomycetes</taxon>
        <taxon>Saprolegniales</taxon>
        <taxon>Achlyaceae</taxon>
        <taxon>Thraustotheca</taxon>
    </lineage>
</organism>
<dbReference type="EMBL" id="JNBS01001080">
    <property type="protein sequence ID" value="OQS02755.1"/>
    <property type="molecule type" value="Genomic_DNA"/>
</dbReference>
<dbReference type="Pfam" id="PF00566">
    <property type="entry name" value="RabGAP-TBC"/>
    <property type="match status" value="1"/>
</dbReference>
<dbReference type="SMART" id="SM00164">
    <property type="entry name" value="TBC"/>
    <property type="match status" value="1"/>
</dbReference>
<gene>
    <name evidence="4" type="ORF">THRCLA_04903</name>
</gene>
<dbReference type="Proteomes" id="UP000243217">
    <property type="component" value="Unassembled WGS sequence"/>
</dbReference>
<dbReference type="InterPro" id="IPR018247">
    <property type="entry name" value="EF_Hand_1_Ca_BS"/>
</dbReference>
<dbReference type="InterPro" id="IPR000195">
    <property type="entry name" value="Rab-GAP-TBC_dom"/>
</dbReference>
<dbReference type="OrthoDB" id="191686at2759"/>
<dbReference type="InterPro" id="IPR002048">
    <property type="entry name" value="EF_hand_dom"/>
</dbReference>
<dbReference type="AlphaFoldDB" id="A0A1V9ZXK5"/>
<evidence type="ECO:0000313" key="5">
    <source>
        <dbReference type="Proteomes" id="UP000243217"/>
    </source>
</evidence>
<dbReference type="Gene3D" id="1.10.238.10">
    <property type="entry name" value="EF-hand"/>
    <property type="match status" value="1"/>
</dbReference>
<dbReference type="PROSITE" id="PS50086">
    <property type="entry name" value="TBC_RABGAP"/>
    <property type="match status" value="1"/>
</dbReference>
<evidence type="ECO:0000259" key="3">
    <source>
        <dbReference type="PROSITE" id="PS50222"/>
    </source>
</evidence>
<dbReference type="GO" id="GO:0005509">
    <property type="term" value="F:calcium ion binding"/>
    <property type="evidence" value="ECO:0007669"/>
    <property type="project" value="InterPro"/>
</dbReference>
<feature type="domain" description="Rab-GAP TBC" evidence="2">
    <location>
        <begin position="1"/>
        <end position="204"/>
    </location>
</feature>
<dbReference type="Gene3D" id="1.10.472.80">
    <property type="entry name" value="Ypt/Rab-GAP domain of gyp1p, domain 3"/>
    <property type="match status" value="1"/>
</dbReference>
<accession>A0A1V9ZXK5</accession>
<protein>
    <submittedName>
        <fullName evidence="4">Uncharacterized protein</fullName>
    </submittedName>
</protein>
<feature type="domain" description="EF-hand" evidence="3">
    <location>
        <begin position="384"/>
        <end position="419"/>
    </location>
</feature>
<comment type="caution">
    <text evidence="4">The sequence shown here is derived from an EMBL/GenBank/DDBJ whole genome shotgun (WGS) entry which is preliminary data.</text>
</comment>
<dbReference type="PANTHER" id="PTHR22957:SF657">
    <property type="entry name" value="PH DOMAIN-CONTAINING PROTEIN"/>
    <property type="match status" value="1"/>
</dbReference>
<sequence length="646" mass="73032">MALAARSNRSFRDLSRRSLLPGAVLEADARQIELDVPRTGLSLYRYVLHIPATEDDVLDLTILKPQMDSIKRILMVYAVRNVRVGYVQGHADVVSFLLGKVLDDTNALGYNEEHVFWVYCIIMERIFPSDFFARMPKLQGFHVDMDVLAKLIQLKLPRLAQVLPESDLQCMSSLLAFKWFITVFVGEVPDKALNGYWEYMLTATPSAGAIAHFVMALMILDAATDDIIDSITQDDGDASFAYKIALEHAAYMDDEVFDNLKTKAESYALTEEAIEAIRVNVRVNPHYMEQEVCALHGITHFDRSQLEQLQLEFQFILRTTNRNNLPKLAGGINKEILRPILARVIPEWGPKSMDQLFEVLQPDARGHVDFQRLMLALSVLCKGTLEEKLRLCFDLYDAEKLGHLDVEQMILMAGSLCEMYHNKLTATDTTAPPTTTTTTKKNNKYRSASADTAQIIDDEDDKSAIFDRFGRVLPTAFMQKLLRMDADCDRKLSFKEWYQGAITEPLILRCFEDEDEAIAAPTSRRPSRSFWAEDKQPIVLRRRSNSSDGVLPIRSPPISREKALSAASDTPYKRKDGGRISLLSPTTEFELFSATMTMSSQPTVTPEDDQESVEANATPFYEEVESRPRNPDSLCQVAWCYGCVIS</sequence>
<dbReference type="SUPFAM" id="SSF47923">
    <property type="entry name" value="Ypt/Rab-GAP domain of gyp1p"/>
    <property type="match status" value="2"/>
</dbReference>
<name>A0A1V9ZXK5_9STRA</name>
<keyword evidence="1" id="KW-0106">Calcium</keyword>
<dbReference type="GO" id="GO:0005096">
    <property type="term" value="F:GTPase activator activity"/>
    <property type="evidence" value="ECO:0007669"/>
    <property type="project" value="TreeGrafter"/>
</dbReference>
<dbReference type="InterPro" id="IPR011992">
    <property type="entry name" value="EF-hand-dom_pair"/>
</dbReference>
<dbReference type="PANTHER" id="PTHR22957">
    <property type="entry name" value="TBC1 DOMAIN FAMILY MEMBER GTPASE-ACTIVATING PROTEIN"/>
    <property type="match status" value="1"/>
</dbReference>
<dbReference type="PROSITE" id="PS50222">
    <property type="entry name" value="EF_HAND_2"/>
    <property type="match status" value="1"/>
</dbReference>
<proteinExistence type="predicted"/>
<reference evidence="4 5" key="1">
    <citation type="journal article" date="2014" name="Genome Biol. Evol.">
        <title>The secreted proteins of Achlya hypogyna and Thraustotheca clavata identify the ancestral oomycete secretome and reveal gene acquisitions by horizontal gene transfer.</title>
        <authorList>
            <person name="Misner I."/>
            <person name="Blouin N."/>
            <person name="Leonard G."/>
            <person name="Richards T.A."/>
            <person name="Lane C.E."/>
        </authorList>
    </citation>
    <scope>NUCLEOTIDE SEQUENCE [LARGE SCALE GENOMIC DNA]</scope>
    <source>
        <strain evidence="4 5">ATCC 34112</strain>
    </source>
</reference>
<dbReference type="PROSITE" id="PS00018">
    <property type="entry name" value="EF_HAND_1"/>
    <property type="match status" value="1"/>
</dbReference>